<evidence type="ECO:0000313" key="1">
    <source>
        <dbReference type="EMBL" id="EDP95083.1"/>
    </source>
</evidence>
<dbReference type="HOGENOM" id="CLU_1756442_0_0_10"/>
<evidence type="ECO:0000313" key="2">
    <source>
        <dbReference type="Proteomes" id="UP000002945"/>
    </source>
</evidence>
<sequence length="148" mass="17125">MTFFTFIKIKCDIFHKNMNERFKLAIKNSDLSTKEVAESVGLKANTLRKALLRNSINEGYLILIEQNCGISKNWLKNGIKPIFVESKENQIKKILEQNTLEALDNFDKEKIIAYILLKESEFLKIPAFQSLIDKMKVSNKISDVVNRK</sequence>
<keyword evidence="2" id="KW-1185">Reference proteome</keyword>
<dbReference type="Proteomes" id="UP000002945">
    <property type="component" value="Unassembled WGS sequence"/>
</dbReference>
<protein>
    <submittedName>
        <fullName evidence="1">Uncharacterized protein</fullName>
    </submittedName>
</protein>
<gene>
    <name evidence="1" type="ORF">KAOT1_02069</name>
</gene>
<organism evidence="1 2">
    <name type="scientific">Kordia algicida OT-1</name>
    <dbReference type="NCBI Taxonomy" id="391587"/>
    <lineage>
        <taxon>Bacteria</taxon>
        <taxon>Pseudomonadati</taxon>
        <taxon>Bacteroidota</taxon>
        <taxon>Flavobacteriia</taxon>
        <taxon>Flavobacteriales</taxon>
        <taxon>Flavobacteriaceae</taxon>
        <taxon>Kordia</taxon>
    </lineage>
</organism>
<dbReference type="EMBL" id="ABIB01000011">
    <property type="protein sequence ID" value="EDP95083.1"/>
    <property type="molecule type" value="Genomic_DNA"/>
</dbReference>
<dbReference type="eggNOG" id="ENOG50344JR">
    <property type="taxonomic scope" value="Bacteria"/>
</dbReference>
<dbReference type="AlphaFoldDB" id="A9E6T4"/>
<name>A9E6T4_9FLAO</name>
<comment type="caution">
    <text evidence="1">The sequence shown here is derived from an EMBL/GenBank/DDBJ whole genome shotgun (WGS) entry which is preliminary data.</text>
</comment>
<reference evidence="1 2" key="1">
    <citation type="journal article" date="2011" name="J. Bacteriol.">
        <title>Genome sequence of the algicidal bacterium Kordia algicida OT-1.</title>
        <authorList>
            <person name="Lee H.S."/>
            <person name="Kang S.G."/>
            <person name="Kwon K.K."/>
            <person name="Lee J.H."/>
            <person name="Kim S.J."/>
        </authorList>
    </citation>
    <scope>NUCLEOTIDE SEQUENCE [LARGE SCALE GENOMIC DNA]</scope>
    <source>
        <strain evidence="1 2">OT-1</strain>
    </source>
</reference>
<accession>A9E6T4</accession>
<proteinExistence type="predicted"/>